<keyword evidence="1" id="KW-1133">Transmembrane helix</keyword>
<dbReference type="PATRIC" id="fig|1280950.3.peg.2605"/>
<evidence type="ECO:0000313" key="3">
    <source>
        <dbReference type="Proteomes" id="UP000025171"/>
    </source>
</evidence>
<protein>
    <submittedName>
        <fullName evidence="2">Uncharacterized protein</fullName>
    </submittedName>
</protein>
<sequence length="415" mass="45139">MQAVMFNSLLILIPVIAAQILAGAFSGATFSESPAVESIDQTRRNMDETFAAMAPRNAADKYKFWHDIISRELAARDVTAARGFLLTAPQMLSREDVKELMVAAGSEESGTEDERIARVALRKLPLDVSQRFNEAMGTAHNLETRPDEIDPDAPVIDTVDRAVAAATDAPAETVPADVAAPVIEQRFAMLGSLVDLANHSERWIAGDRVDEMVLKITGIGLTRAETEGGDADANIRALSILKSARRSRRMSEEFTEYMTDRLDDALPDDALKPALEEAFGDLATTKVRVQRVQAAYAGAISPKGMARLETDLAQIARIGALTDPTAAVALIEQVKDGADLRRVRLIAEAGGDRSVALVKQMGPSAMRIADTGVRWTRALVLQFMGLTAAGLVLFWVTVSTFRRNVRRRTRLEAPQ</sequence>
<proteinExistence type="predicted"/>
<accession>A0A059FJV6</accession>
<dbReference type="AlphaFoldDB" id="A0A059FJV6"/>
<dbReference type="eggNOG" id="ENOG502ZYZF">
    <property type="taxonomic scope" value="Bacteria"/>
</dbReference>
<organism evidence="2 3">
    <name type="scientific">Hyphomonas johnsonii MHS-2</name>
    <dbReference type="NCBI Taxonomy" id="1280950"/>
    <lineage>
        <taxon>Bacteria</taxon>
        <taxon>Pseudomonadati</taxon>
        <taxon>Pseudomonadota</taxon>
        <taxon>Alphaproteobacteria</taxon>
        <taxon>Hyphomonadales</taxon>
        <taxon>Hyphomonadaceae</taxon>
        <taxon>Hyphomonas</taxon>
    </lineage>
</organism>
<keyword evidence="3" id="KW-1185">Reference proteome</keyword>
<gene>
    <name evidence="2" type="ORF">HJO_12991</name>
</gene>
<keyword evidence="1" id="KW-0812">Transmembrane</keyword>
<dbReference type="EMBL" id="ARYK01000006">
    <property type="protein sequence ID" value="KCZ90768.1"/>
    <property type="molecule type" value="Genomic_DNA"/>
</dbReference>
<feature type="transmembrane region" description="Helical" evidence="1">
    <location>
        <begin position="379"/>
        <end position="401"/>
    </location>
</feature>
<comment type="caution">
    <text evidence="2">The sequence shown here is derived from an EMBL/GenBank/DDBJ whole genome shotgun (WGS) entry which is preliminary data.</text>
</comment>
<evidence type="ECO:0000256" key="1">
    <source>
        <dbReference type="SAM" id="Phobius"/>
    </source>
</evidence>
<dbReference type="Proteomes" id="UP000025171">
    <property type="component" value="Unassembled WGS sequence"/>
</dbReference>
<evidence type="ECO:0000313" key="2">
    <source>
        <dbReference type="EMBL" id="KCZ90768.1"/>
    </source>
</evidence>
<reference evidence="2 3" key="1">
    <citation type="journal article" date="2014" name="Antonie Van Leeuwenhoek">
        <title>Hyphomonas beringensis sp. nov. and Hyphomonas chukchiensis sp. nov., isolated from surface seawater of the Bering Sea and Chukchi Sea.</title>
        <authorList>
            <person name="Li C."/>
            <person name="Lai Q."/>
            <person name="Li G."/>
            <person name="Dong C."/>
            <person name="Wang J."/>
            <person name="Liao Y."/>
            <person name="Shao Z."/>
        </authorList>
    </citation>
    <scope>NUCLEOTIDE SEQUENCE [LARGE SCALE GENOMIC DNA]</scope>
    <source>
        <strain evidence="2 3">MHS-2</strain>
    </source>
</reference>
<name>A0A059FJV6_9PROT</name>
<keyword evidence="1" id="KW-0472">Membrane</keyword>